<evidence type="ECO:0000313" key="3">
    <source>
        <dbReference type="EMBL" id="CAE7843491.1"/>
    </source>
</evidence>
<keyword evidence="2" id="KW-0175">Coiled coil</keyword>
<dbReference type="Proteomes" id="UP000601435">
    <property type="component" value="Unassembled WGS sequence"/>
</dbReference>
<evidence type="ECO:0000256" key="1">
    <source>
        <dbReference type="ARBA" id="ARBA00022737"/>
    </source>
</evidence>
<organism evidence="3 4">
    <name type="scientific">Symbiodinium necroappetens</name>
    <dbReference type="NCBI Taxonomy" id="1628268"/>
    <lineage>
        <taxon>Eukaryota</taxon>
        <taxon>Sar</taxon>
        <taxon>Alveolata</taxon>
        <taxon>Dinophyceae</taxon>
        <taxon>Suessiales</taxon>
        <taxon>Symbiodiniaceae</taxon>
        <taxon>Symbiodinium</taxon>
    </lineage>
</organism>
<dbReference type="Gene3D" id="2.20.110.10">
    <property type="entry name" value="Histone H3 K4-specific methyltransferase SET7/9 N-terminal domain"/>
    <property type="match status" value="2"/>
</dbReference>
<sequence>MATKSYAEEVARKYADEVVRASTEKEEIDALRRDFVEEQERIRSSVRQQQTNRKDLNAALEELNDLRADQITSLREEEATIRDGLKHTANSQALSEAEMKEDCEALRIELKEHAERQQQEGERSPSKRSCTILEHAVVVEAVPGRHGNSGKIPHFDPYHVLSERVVRTMTKDRLLMGVIDTIIECNGGGVEEAADGTCLRHGLGLQLFTARPPETAEDGQAPDILHGRYQGAWRKGQLTGSGVYHWSDGTVYEGYFLDGCPHGYGRIKWPEGTVYDGDWNGGEMHGQGTYICGFTNLESHGIFWHNCLRNHAGQWVNKVQEREALRQQHLKINAYPSTSYFMPVIRCRGKEILSKALSMSQEPPFLVPFLLAKQSYSAGPEVSLTSPPPLCCAEADIPGARGCTFGTSIHISHVAAEKRRVRHTDPLFQKAIQTALVESRPFALIWPDDEKPASPFSNHQLEVPVDIWDLENAHAVPKEWCLDYFFDKLVLPTDIFDPPHFQCSSLADAFLPESEVQSAFSRDACWSKDTKEPAHPEMQPPPVLHTLRTLLISLRKVPNGAEDESIRKHMLSRFGSAVLREQLTRQYMEQLDKAMDLQGGIHKLQLSHKELDETVKTRLPSPSSATSG</sequence>
<dbReference type="InterPro" id="IPR003409">
    <property type="entry name" value="MORN"/>
</dbReference>
<dbReference type="SMART" id="SM00698">
    <property type="entry name" value="MORN"/>
    <property type="match status" value="3"/>
</dbReference>
<dbReference type="OrthoDB" id="406044at2759"/>
<dbReference type="PANTHER" id="PTHR23084">
    <property type="entry name" value="PHOSPHATIDYLINOSITOL-4-PHOSPHATE 5-KINASE RELATED"/>
    <property type="match status" value="1"/>
</dbReference>
<comment type="caution">
    <text evidence="3">The sequence shown here is derived from an EMBL/GenBank/DDBJ whole genome shotgun (WGS) entry which is preliminary data.</text>
</comment>
<gene>
    <name evidence="3" type="primary">PIP5K8</name>
    <name evidence="3" type="ORF">SNEC2469_LOCUS25764</name>
</gene>
<reference evidence="3" key="1">
    <citation type="submission" date="2021-02" db="EMBL/GenBank/DDBJ databases">
        <authorList>
            <person name="Dougan E. K."/>
            <person name="Rhodes N."/>
            <person name="Thang M."/>
            <person name="Chan C."/>
        </authorList>
    </citation>
    <scope>NUCLEOTIDE SEQUENCE</scope>
</reference>
<dbReference type="EMBL" id="CAJNJA010051252">
    <property type="protein sequence ID" value="CAE7843491.1"/>
    <property type="molecule type" value="Genomic_DNA"/>
</dbReference>
<feature type="coiled-coil region" evidence="2">
    <location>
        <begin position="21"/>
        <end position="66"/>
    </location>
</feature>
<keyword evidence="1" id="KW-0677">Repeat</keyword>
<dbReference type="AlphaFoldDB" id="A0A812ZW47"/>
<keyword evidence="4" id="KW-1185">Reference proteome</keyword>
<dbReference type="PANTHER" id="PTHR23084:SF179">
    <property type="entry name" value="OS10G0565000 PROTEIN"/>
    <property type="match status" value="1"/>
</dbReference>
<protein>
    <submittedName>
        <fullName evidence="3">PIP5K8 protein</fullName>
    </submittedName>
</protein>
<accession>A0A812ZW47</accession>
<evidence type="ECO:0000256" key="2">
    <source>
        <dbReference type="SAM" id="Coils"/>
    </source>
</evidence>
<proteinExistence type="predicted"/>
<dbReference type="Pfam" id="PF02493">
    <property type="entry name" value="MORN"/>
    <property type="match status" value="3"/>
</dbReference>
<evidence type="ECO:0000313" key="4">
    <source>
        <dbReference type="Proteomes" id="UP000601435"/>
    </source>
</evidence>
<name>A0A812ZW47_9DINO</name>
<dbReference type="SUPFAM" id="SSF82185">
    <property type="entry name" value="Histone H3 K4-specific methyltransferase SET7/9 N-terminal domain"/>
    <property type="match status" value="1"/>
</dbReference>